<evidence type="ECO:0000256" key="5">
    <source>
        <dbReference type="ARBA" id="ARBA00023163"/>
    </source>
</evidence>
<dbReference type="InterPro" id="IPR000792">
    <property type="entry name" value="Tscrpt_reg_LuxR_C"/>
</dbReference>
<name>A0A9E8NBU6_9BACT</name>
<dbReference type="Gene3D" id="3.40.50.2300">
    <property type="match status" value="1"/>
</dbReference>
<dbReference type="InterPro" id="IPR039420">
    <property type="entry name" value="WalR-like"/>
</dbReference>
<evidence type="ECO:0000259" key="7">
    <source>
        <dbReference type="PROSITE" id="PS50043"/>
    </source>
</evidence>
<evidence type="ECO:0000313" key="9">
    <source>
        <dbReference type="EMBL" id="WAC13103.1"/>
    </source>
</evidence>
<dbReference type="GO" id="GO:0000160">
    <property type="term" value="P:phosphorelay signal transduction system"/>
    <property type="evidence" value="ECO:0007669"/>
    <property type="project" value="UniProtKB-KW"/>
</dbReference>
<evidence type="ECO:0000256" key="1">
    <source>
        <dbReference type="ARBA" id="ARBA00022553"/>
    </source>
</evidence>
<dbReference type="SMART" id="SM00448">
    <property type="entry name" value="REC"/>
    <property type="match status" value="1"/>
</dbReference>
<dbReference type="PRINTS" id="PR00038">
    <property type="entry name" value="HTHLUXR"/>
</dbReference>
<evidence type="ECO:0000256" key="2">
    <source>
        <dbReference type="ARBA" id="ARBA00023012"/>
    </source>
</evidence>
<keyword evidence="3" id="KW-0805">Transcription regulation</keyword>
<accession>A0A9E8NBU6</accession>
<dbReference type="GO" id="GO:0006355">
    <property type="term" value="P:regulation of DNA-templated transcription"/>
    <property type="evidence" value="ECO:0007669"/>
    <property type="project" value="InterPro"/>
</dbReference>
<dbReference type="InterPro" id="IPR058245">
    <property type="entry name" value="NreC/VraR/RcsB-like_REC"/>
</dbReference>
<keyword evidence="1 6" id="KW-0597">Phosphoprotein</keyword>
<dbReference type="InterPro" id="IPR001789">
    <property type="entry name" value="Sig_transdc_resp-reg_receiver"/>
</dbReference>
<evidence type="ECO:0000256" key="6">
    <source>
        <dbReference type="PROSITE-ProRule" id="PRU00169"/>
    </source>
</evidence>
<dbReference type="InterPro" id="IPR016032">
    <property type="entry name" value="Sig_transdc_resp-reg_C-effctor"/>
</dbReference>
<dbReference type="Pfam" id="PF00196">
    <property type="entry name" value="GerE"/>
    <property type="match status" value="1"/>
</dbReference>
<keyword evidence="5" id="KW-0804">Transcription</keyword>
<dbReference type="SUPFAM" id="SSF46894">
    <property type="entry name" value="C-terminal effector domain of the bipartite response regulators"/>
    <property type="match status" value="1"/>
</dbReference>
<dbReference type="RefSeq" id="WP_244823994.1">
    <property type="nucleotide sequence ID" value="NZ_CP112998.1"/>
</dbReference>
<dbReference type="PROSITE" id="PS50110">
    <property type="entry name" value="RESPONSE_REGULATORY"/>
    <property type="match status" value="1"/>
</dbReference>
<organism evidence="9 10">
    <name type="scientific">Dyadobacter pollutisoli</name>
    <dbReference type="NCBI Taxonomy" id="2910158"/>
    <lineage>
        <taxon>Bacteria</taxon>
        <taxon>Pseudomonadati</taxon>
        <taxon>Bacteroidota</taxon>
        <taxon>Cytophagia</taxon>
        <taxon>Cytophagales</taxon>
        <taxon>Spirosomataceae</taxon>
        <taxon>Dyadobacter</taxon>
    </lineage>
</organism>
<feature type="domain" description="Response regulatory" evidence="8">
    <location>
        <begin position="3"/>
        <end position="119"/>
    </location>
</feature>
<keyword evidence="4" id="KW-0238">DNA-binding</keyword>
<dbReference type="SUPFAM" id="SSF52172">
    <property type="entry name" value="CheY-like"/>
    <property type="match status" value="1"/>
</dbReference>
<protein>
    <submittedName>
        <fullName evidence="9">Response regulator transcription factor</fullName>
    </submittedName>
</protein>
<keyword evidence="10" id="KW-1185">Reference proteome</keyword>
<dbReference type="CDD" id="cd06170">
    <property type="entry name" value="LuxR_C_like"/>
    <property type="match status" value="1"/>
</dbReference>
<dbReference type="EMBL" id="CP112998">
    <property type="protein sequence ID" value="WAC13103.1"/>
    <property type="molecule type" value="Genomic_DNA"/>
</dbReference>
<dbReference type="PROSITE" id="PS50043">
    <property type="entry name" value="HTH_LUXR_2"/>
    <property type="match status" value="1"/>
</dbReference>
<dbReference type="KEGG" id="dpf:ON006_03885"/>
<feature type="modified residue" description="4-aspartylphosphate" evidence="6">
    <location>
        <position position="54"/>
    </location>
</feature>
<dbReference type="Proteomes" id="UP001164653">
    <property type="component" value="Chromosome"/>
</dbReference>
<evidence type="ECO:0000259" key="8">
    <source>
        <dbReference type="PROSITE" id="PS50110"/>
    </source>
</evidence>
<evidence type="ECO:0000256" key="3">
    <source>
        <dbReference type="ARBA" id="ARBA00023015"/>
    </source>
</evidence>
<dbReference type="SMART" id="SM00421">
    <property type="entry name" value="HTH_LUXR"/>
    <property type="match status" value="1"/>
</dbReference>
<dbReference type="CDD" id="cd17535">
    <property type="entry name" value="REC_NarL-like"/>
    <property type="match status" value="1"/>
</dbReference>
<feature type="domain" description="HTH luxR-type" evidence="7">
    <location>
        <begin position="141"/>
        <end position="206"/>
    </location>
</feature>
<sequence length="216" mass="23722">MPDILIADDHLTVRLGIKTLVEEVLGKCQIDFAVDGPMLFAKLRKKNYDMLITDLNMPEVNTLQLVPKILAIRTGIRILVLSVNPEHIFARRVLVAGAYGYLQKDASDSEMNDAISTIYSGRRYLSPKQIEGVSSLLTEKGANPFHGLTAREMEVAFLLLRGEGLQEIASSLHISPSTASTLKTKVFDKLEVTNIVALMNLARHYGLGDGSPSDIS</sequence>
<dbReference type="PANTHER" id="PTHR43214:SF3">
    <property type="entry name" value="RESPONSE REGULATOR UVRY"/>
    <property type="match status" value="1"/>
</dbReference>
<dbReference type="InterPro" id="IPR011006">
    <property type="entry name" value="CheY-like_superfamily"/>
</dbReference>
<keyword evidence="2" id="KW-0902">Two-component regulatory system</keyword>
<dbReference type="GO" id="GO:0003677">
    <property type="term" value="F:DNA binding"/>
    <property type="evidence" value="ECO:0007669"/>
    <property type="project" value="UniProtKB-KW"/>
</dbReference>
<evidence type="ECO:0000256" key="4">
    <source>
        <dbReference type="ARBA" id="ARBA00023125"/>
    </source>
</evidence>
<gene>
    <name evidence="9" type="ORF">ON006_03885</name>
</gene>
<reference evidence="9" key="1">
    <citation type="submission" date="2022-11" db="EMBL/GenBank/DDBJ databases">
        <title>Dyadobacter pollutisoli sp. nov., isolated from plastic dumped soil.</title>
        <authorList>
            <person name="Kim J.M."/>
            <person name="Kim K.R."/>
            <person name="Lee J.K."/>
            <person name="Hao L."/>
            <person name="Jeon C.O."/>
        </authorList>
    </citation>
    <scope>NUCLEOTIDE SEQUENCE</scope>
    <source>
        <strain evidence="9">U1</strain>
    </source>
</reference>
<dbReference type="AlphaFoldDB" id="A0A9E8NBU6"/>
<proteinExistence type="predicted"/>
<dbReference type="Pfam" id="PF00072">
    <property type="entry name" value="Response_reg"/>
    <property type="match status" value="1"/>
</dbReference>
<evidence type="ECO:0000313" key="10">
    <source>
        <dbReference type="Proteomes" id="UP001164653"/>
    </source>
</evidence>
<dbReference type="PANTHER" id="PTHR43214">
    <property type="entry name" value="TWO-COMPONENT RESPONSE REGULATOR"/>
    <property type="match status" value="1"/>
</dbReference>